<feature type="transmembrane region" description="Helical" evidence="1">
    <location>
        <begin position="92"/>
        <end position="111"/>
    </location>
</feature>
<feature type="transmembrane region" description="Helical" evidence="1">
    <location>
        <begin position="6"/>
        <end position="25"/>
    </location>
</feature>
<name>A0A2N2E3I1_9BACT</name>
<protein>
    <recommendedName>
        <fullName evidence="2">EamA domain-containing protein</fullName>
    </recommendedName>
</protein>
<feature type="transmembrane region" description="Helical" evidence="1">
    <location>
        <begin position="159"/>
        <end position="178"/>
    </location>
</feature>
<keyword evidence="1" id="KW-0472">Membrane</keyword>
<comment type="caution">
    <text evidence="3">The sequence shown here is derived from an EMBL/GenBank/DDBJ whole genome shotgun (WGS) entry which is preliminary data.</text>
</comment>
<evidence type="ECO:0000313" key="4">
    <source>
        <dbReference type="Proteomes" id="UP000233325"/>
    </source>
</evidence>
<sequence length="312" mass="33704">MSWIVVAIAAYFLLAISNLVDKFLVEKVLGSARAYTFVACVLGAAIFVAAPWVLEWPGWVGLFYNLILGGIFATALLLLFASLRRGEASRALVIIGGSTPVFTLPLAYFILGDRMPSGELLAIIFLIAGVAVVAMLPGRKPSFWTKIVGQVTERPSTKTSIALALASGLAYSLFFVGSKYVYQDQSFLSAFLWMRLGAAIFASLLLTSAQARYEIKALFARKPGRKRNQSLVVGNQVVGALGFVLQNYAVYLGPVALVNALQGVQYAWIIVLGAVVTAFKPQILKEDICWRALTQKGIAILFIGVGLYLLAV</sequence>
<evidence type="ECO:0000259" key="2">
    <source>
        <dbReference type="Pfam" id="PF00892"/>
    </source>
</evidence>
<feature type="transmembrane region" description="Helical" evidence="1">
    <location>
        <begin position="190"/>
        <end position="209"/>
    </location>
</feature>
<accession>A0A2N2E3I1</accession>
<feature type="transmembrane region" description="Helical" evidence="1">
    <location>
        <begin position="263"/>
        <end position="281"/>
    </location>
</feature>
<dbReference type="Pfam" id="PF00892">
    <property type="entry name" value="EamA"/>
    <property type="match status" value="1"/>
</dbReference>
<feature type="transmembrane region" description="Helical" evidence="1">
    <location>
        <begin position="293"/>
        <end position="311"/>
    </location>
</feature>
<keyword evidence="1" id="KW-0812">Transmembrane</keyword>
<feature type="transmembrane region" description="Helical" evidence="1">
    <location>
        <begin position="230"/>
        <end position="251"/>
    </location>
</feature>
<evidence type="ECO:0000256" key="1">
    <source>
        <dbReference type="SAM" id="Phobius"/>
    </source>
</evidence>
<feature type="transmembrane region" description="Helical" evidence="1">
    <location>
        <begin position="59"/>
        <end position="80"/>
    </location>
</feature>
<keyword evidence="1" id="KW-1133">Transmembrane helix</keyword>
<dbReference type="InterPro" id="IPR000620">
    <property type="entry name" value="EamA_dom"/>
</dbReference>
<dbReference type="GO" id="GO:0016020">
    <property type="term" value="C:membrane"/>
    <property type="evidence" value="ECO:0007669"/>
    <property type="project" value="InterPro"/>
</dbReference>
<dbReference type="EMBL" id="PHAH01000003">
    <property type="protein sequence ID" value="PKM89268.1"/>
    <property type="molecule type" value="Genomic_DNA"/>
</dbReference>
<gene>
    <name evidence="3" type="ORF">CVU83_00390</name>
</gene>
<evidence type="ECO:0000313" key="3">
    <source>
        <dbReference type="EMBL" id="PKM89268.1"/>
    </source>
</evidence>
<dbReference type="Proteomes" id="UP000233325">
    <property type="component" value="Unassembled WGS sequence"/>
</dbReference>
<dbReference type="InterPro" id="IPR037185">
    <property type="entry name" value="EmrE-like"/>
</dbReference>
<feature type="transmembrane region" description="Helical" evidence="1">
    <location>
        <begin position="32"/>
        <end position="53"/>
    </location>
</feature>
<dbReference type="SUPFAM" id="SSF103481">
    <property type="entry name" value="Multidrug resistance efflux transporter EmrE"/>
    <property type="match status" value="1"/>
</dbReference>
<organism evidence="3 4">
    <name type="scientific">Candidatus Falkowbacteria bacterium HGW-Falkowbacteria-2</name>
    <dbReference type="NCBI Taxonomy" id="2013769"/>
    <lineage>
        <taxon>Bacteria</taxon>
        <taxon>Candidatus Falkowiibacteriota</taxon>
    </lineage>
</organism>
<feature type="transmembrane region" description="Helical" evidence="1">
    <location>
        <begin position="117"/>
        <end position="138"/>
    </location>
</feature>
<proteinExistence type="predicted"/>
<reference evidence="3 4" key="1">
    <citation type="journal article" date="2017" name="ISME J.">
        <title>Potential for microbial H2 and metal transformations associated with novel bacteria and archaea in deep terrestrial subsurface sediments.</title>
        <authorList>
            <person name="Hernsdorf A.W."/>
            <person name="Amano Y."/>
            <person name="Miyakawa K."/>
            <person name="Ise K."/>
            <person name="Suzuki Y."/>
            <person name="Anantharaman K."/>
            <person name="Probst A."/>
            <person name="Burstein D."/>
            <person name="Thomas B.C."/>
            <person name="Banfield J.F."/>
        </authorList>
    </citation>
    <scope>NUCLEOTIDE SEQUENCE [LARGE SCALE GENOMIC DNA]</scope>
    <source>
        <strain evidence="3">HGW-Falkowbacteria-2</strain>
    </source>
</reference>
<dbReference type="AlphaFoldDB" id="A0A2N2E3I1"/>
<feature type="domain" description="EamA" evidence="2">
    <location>
        <begin position="2"/>
        <end position="134"/>
    </location>
</feature>